<keyword evidence="3" id="KW-0378">Hydrolase</keyword>
<dbReference type="InterPro" id="IPR050742">
    <property type="entry name" value="Helicase_Restrict-Modif_Enz"/>
</dbReference>
<dbReference type="Pfam" id="PF00271">
    <property type="entry name" value="Helicase_C"/>
    <property type="match status" value="1"/>
</dbReference>
<keyword evidence="3" id="KW-0067">ATP-binding</keyword>
<dbReference type="RefSeq" id="WP_169320308.1">
    <property type="nucleotide sequence ID" value="NZ_JABCJF010000001.1"/>
</dbReference>
<dbReference type="GO" id="GO:0005829">
    <property type="term" value="C:cytosol"/>
    <property type="evidence" value="ECO:0007669"/>
    <property type="project" value="TreeGrafter"/>
</dbReference>
<dbReference type="InterPro" id="IPR014001">
    <property type="entry name" value="Helicase_ATP-bd"/>
</dbReference>
<dbReference type="Proteomes" id="UP000548067">
    <property type="component" value="Unassembled WGS sequence"/>
</dbReference>
<evidence type="ECO:0000313" key="4">
    <source>
        <dbReference type="Proteomes" id="UP000548067"/>
    </source>
</evidence>
<organism evidence="3 4">
    <name type="scientific">Chryseobacterium aquaticum</name>
    <dbReference type="NCBI Taxonomy" id="452084"/>
    <lineage>
        <taxon>Bacteria</taxon>
        <taxon>Pseudomonadati</taxon>
        <taxon>Bacteroidota</taxon>
        <taxon>Flavobacteriia</taxon>
        <taxon>Flavobacteriales</taxon>
        <taxon>Weeksellaceae</taxon>
        <taxon>Chryseobacterium group</taxon>
        <taxon>Chryseobacterium</taxon>
    </lineage>
</organism>
<dbReference type="EMBL" id="JABCJF010000001">
    <property type="protein sequence ID" value="NMR33218.1"/>
    <property type="molecule type" value="Genomic_DNA"/>
</dbReference>
<dbReference type="GO" id="GO:0003677">
    <property type="term" value="F:DNA binding"/>
    <property type="evidence" value="ECO:0007669"/>
    <property type="project" value="InterPro"/>
</dbReference>
<dbReference type="Pfam" id="PF04851">
    <property type="entry name" value="ResIII"/>
    <property type="match status" value="1"/>
</dbReference>
<dbReference type="PANTHER" id="PTHR47396">
    <property type="entry name" value="TYPE I RESTRICTION ENZYME ECOKI R PROTEIN"/>
    <property type="match status" value="1"/>
</dbReference>
<protein>
    <submittedName>
        <fullName evidence="3">DEAD/DEAH box helicase family protein</fullName>
    </submittedName>
</protein>
<dbReference type="SUPFAM" id="SSF52540">
    <property type="entry name" value="P-loop containing nucleoside triphosphate hydrolases"/>
    <property type="match status" value="1"/>
</dbReference>
<gene>
    <name evidence="3" type="ORF">HIO71_03235</name>
</gene>
<feature type="domain" description="Helicase C-terminal" evidence="2">
    <location>
        <begin position="327"/>
        <end position="481"/>
    </location>
</feature>
<dbReference type="GO" id="GO:0004386">
    <property type="term" value="F:helicase activity"/>
    <property type="evidence" value="ECO:0007669"/>
    <property type="project" value="UniProtKB-KW"/>
</dbReference>
<dbReference type="CDD" id="cd17926">
    <property type="entry name" value="DEXHc_RE"/>
    <property type="match status" value="1"/>
</dbReference>
<dbReference type="PROSITE" id="PS51194">
    <property type="entry name" value="HELICASE_CTER"/>
    <property type="match status" value="1"/>
</dbReference>
<dbReference type="InterPro" id="IPR006935">
    <property type="entry name" value="Helicase/UvrB_N"/>
</dbReference>
<dbReference type="AlphaFoldDB" id="A0A848N380"/>
<dbReference type="SMART" id="SM00490">
    <property type="entry name" value="HELICc"/>
    <property type="match status" value="1"/>
</dbReference>
<evidence type="ECO:0000259" key="2">
    <source>
        <dbReference type="PROSITE" id="PS51194"/>
    </source>
</evidence>
<sequence>MNQLSFDYIAVEKIKLDGPFFFINKKVENGHIYQIAYDKENTVFSAIHQKSKTYHISNNDILFSTELEKTSDGFKVKGCVKNINKTTKTFFDDFKINGQGADNKTLRPAQSGAVYKLMGHWSLSKDVATIVLPTGTGKTETMLVATLADKAEKTLIIVPSIELKNQIADKFSTWGMLRELGVISESTPNPIVLVLSKILNNKSSLDSIKIADVVVSTPSLIARATKEIKSDLKELFTHVYFDEAHHIKADEWDQIKNLFKKSKIVQFTATPYRNDKKPIEGEVVYNYPLSKALEDECFSKISLVSIDERNPSKKDEAIARAAMERLSEDHVRGWIRHKMMVRTETAPRAEFLFRKYKEWFPDKRIVVVHSKTTGRSKIVEQIKKGKYDIVVCVDMLKEGFDYPDFKIAAVHDLHKSISVLLQFIGRFTRTQKELGDASFVVNYAEESMSTELENLFQEGAGWEMVISEIADARKAEAESLLTFLQGCKPYSGFDSPEIELNPKLVYPALSCICYKCEQIDWSKFKDAFNLKNYAITQPYYNQKENVFYFTTQKREKVKWARTDKMRDQTWNLVVMHYDISTKLLYIGYSEKRLDVNYLVENLTGDTPDILNGDCVFRFFDSIKRLSIIHAGIFKPANHLHRYSRLSGADVTTELTKWKEGKRCQKSDFVGVGYRDGFPVSVGASVKGKIWSPARVGDLKEWKTWCLEVGKLITDETINSNQLLEDSAEKIQLDKYPEDIIVLATDWAEDLYSRIHKLTIRLSEYKSIMLSECTLKNILIQDNKADFLLNLPESSISFSIVLGGEQGHSVTGLDQSKIMIEGLKSDPIPLKKFFEENPPTLFLMDGCTISGCIHTDYGSAELLQMPESQITAFTWENVDYTKESLYKNGAKREKSVQEYMMKHLINKGAKIVFNDDNSGESADIVSIFQENDIIRFELVHCKYSKDKSGLRLEDLFEVCGQAIVSLRYKWKPEELLKHLERRNKTGILKGLRFYHGDEADLDGIKKALKYSNVEFEFSIAQPGVKANYLNEDMKSFLASIYSTVIEMTETKLKCYFNKI</sequence>
<evidence type="ECO:0000259" key="1">
    <source>
        <dbReference type="PROSITE" id="PS51192"/>
    </source>
</evidence>
<dbReference type="InterPro" id="IPR001650">
    <property type="entry name" value="Helicase_C-like"/>
</dbReference>
<name>A0A848N380_9FLAO</name>
<dbReference type="GO" id="GO:0016787">
    <property type="term" value="F:hydrolase activity"/>
    <property type="evidence" value="ECO:0007669"/>
    <property type="project" value="InterPro"/>
</dbReference>
<dbReference type="PANTHER" id="PTHR47396:SF1">
    <property type="entry name" value="ATP-DEPENDENT HELICASE IRC3-RELATED"/>
    <property type="match status" value="1"/>
</dbReference>
<accession>A0A848N380</accession>
<dbReference type="PROSITE" id="PS51192">
    <property type="entry name" value="HELICASE_ATP_BIND_1"/>
    <property type="match status" value="1"/>
</dbReference>
<dbReference type="Gene3D" id="3.40.50.300">
    <property type="entry name" value="P-loop containing nucleotide triphosphate hydrolases"/>
    <property type="match status" value="2"/>
</dbReference>
<keyword evidence="3" id="KW-0547">Nucleotide-binding</keyword>
<dbReference type="SMART" id="SM00487">
    <property type="entry name" value="DEXDc"/>
    <property type="match status" value="1"/>
</dbReference>
<keyword evidence="3" id="KW-0347">Helicase</keyword>
<evidence type="ECO:0000313" key="3">
    <source>
        <dbReference type="EMBL" id="NMR33218.1"/>
    </source>
</evidence>
<feature type="domain" description="Helicase ATP-binding" evidence="1">
    <location>
        <begin position="119"/>
        <end position="289"/>
    </location>
</feature>
<dbReference type="InterPro" id="IPR027417">
    <property type="entry name" value="P-loop_NTPase"/>
</dbReference>
<reference evidence="3 4" key="1">
    <citation type="submission" date="2020-04" db="EMBL/GenBank/DDBJ databases">
        <title>Genome analysis and antimicrobial resistance characteristics of Chryseobacterium aquaticum isolated from farmed salmonids.</title>
        <authorList>
            <person name="Saticioglu I.B."/>
            <person name="Duman M."/>
            <person name="Altun S."/>
        </authorList>
    </citation>
    <scope>NUCLEOTIDE SEQUENCE [LARGE SCALE GENOMIC DNA]</scope>
    <source>
        <strain evidence="3 4">C-174</strain>
    </source>
</reference>
<comment type="caution">
    <text evidence="3">The sequence shown here is derived from an EMBL/GenBank/DDBJ whole genome shotgun (WGS) entry which is preliminary data.</text>
</comment>
<proteinExistence type="predicted"/>
<dbReference type="GO" id="GO:0005524">
    <property type="term" value="F:ATP binding"/>
    <property type="evidence" value="ECO:0007669"/>
    <property type="project" value="InterPro"/>
</dbReference>